<organism evidence="2 3">
    <name type="scientific">Umezawaea endophytica</name>
    <dbReference type="NCBI Taxonomy" id="1654476"/>
    <lineage>
        <taxon>Bacteria</taxon>
        <taxon>Bacillati</taxon>
        <taxon>Actinomycetota</taxon>
        <taxon>Actinomycetes</taxon>
        <taxon>Pseudonocardiales</taxon>
        <taxon>Pseudonocardiaceae</taxon>
        <taxon>Umezawaea</taxon>
    </lineage>
</organism>
<evidence type="ECO:0000313" key="2">
    <source>
        <dbReference type="EMBL" id="MCS7479503.1"/>
    </source>
</evidence>
<accession>A0A9X3A2V3</accession>
<evidence type="ECO:0000256" key="1">
    <source>
        <dbReference type="SAM" id="MobiDB-lite"/>
    </source>
</evidence>
<protein>
    <submittedName>
        <fullName evidence="2">Uncharacterized protein</fullName>
    </submittedName>
</protein>
<proteinExistence type="predicted"/>
<dbReference type="Proteomes" id="UP001141259">
    <property type="component" value="Unassembled WGS sequence"/>
</dbReference>
<comment type="caution">
    <text evidence="2">The sequence shown here is derived from an EMBL/GenBank/DDBJ whole genome shotgun (WGS) entry which is preliminary data.</text>
</comment>
<dbReference type="AlphaFoldDB" id="A0A9X3A2V3"/>
<sequence length="95" mass="10185">MSEKIPVVSTAESTTQGVAGKPAPRTKEVEEFRGGLPSPERLAEAVLADLERDLRDLLATDPDLVGVTKAEVAAWLATDVKRAFTAVAEHGWEQS</sequence>
<dbReference type="EMBL" id="JANYMP010000010">
    <property type="protein sequence ID" value="MCS7479503.1"/>
    <property type="molecule type" value="Genomic_DNA"/>
</dbReference>
<reference evidence="2" key="1">
    <citation type="submission" date="2022-08" db="EMBL/GenBank/DDBJ databases">
        <authorList>
            <person name="Tistechok S."/>
            <person name="Samborskyy M."/>
            <person name="Roman I."/>
        </authorList>
    </citation>
    <scope>NUCLEOTIDE SEQUENCE</scope>
    <source>
        <strain evidence="2">DSM 103496</strain>
    </source>
</reference>
<name>A0A9X3A2V3_9PSEU</name>
<evidence type="ECO:0000313" key="3">
    <source>
        <dbReference type="Proteomes" id="UP001141259"/>
    </source>
</evidence>
<gene>
    <name evidence="2" type="ORF">NZH93_21800</name>
</gene>
<dbReference type="RefSeq" id="WP_259625002.1">
    <property type="nucleotide sequence ID" value="NZ_JANYMP010000010.1"/>
</dbReference>
<feature type="region of interest" description="Disordered" evidence="1">
    <location>
        <begin position="1"/>
        <end position="36"/>
    </location>
</feature>
<keyword evidence="3" id="KW-1185">Reference proteome</keyword>